<evidence type="ECO:0000256" key="6">
    <source>
        <dbReference type="ARBA" id="ARBA00022801"/>
    </source>
</evidence>
<sequence length="352" mass="38813">MKVTFLGTSSGVPTRQRNVSATAIQPEEGKDWILVDCGEATQHQLLHSELSPQRLRAILITHIHGDHCYGLPGLLASCQLNGRTDALTIIGPEAVLQYLRAVMVFTQLHIHFPLQFIALDRVSDSTAHMQLFSQLDIHVSEAAESGARPLLSIAGFDITAWPLNHRVDCWGYRLEENNVPLKLDVERLRRDGITSGAHFARLQKGLDAIYTDADGVTRTLSCQNYTGRSRSARVVVIAGDNDNPECLRGACDQTDLLIHEATYTEDVLGKVGPGPGHSCARQVASFAEVQGLKALILTHFSSRYLFKATKPADRCIDEIEQEARSVYAGDLFLAEDLARFSIDREGRVTRDG</sequence>
<name>A0A839IUX1_9GAMM</name>
<keyword evidence="5 8" id="KW-0255">Endonuclease</keyword>
<dbReference type="RefSeq" id="WP_182810253.1">
    <property type="nucleotide sequence ID" value="NZ_JACJFM010000029.1"/>
</dbReference>
<dbReference type="PANTHER" id="PTHR46018:SF2">
    <property type="entry name" value="ZINC PHOSPHODIESTERASE ELAC PROTEIN 1"/>
    <property type="match status" value="1"/>
</dbReference>
<evidence type="ECO:0000256" key="1">
    <source>
        <dbReference type="ARBA" id="ARBA00011738"/>
    </source>
</evidence>
<feature type="binding site" evidence="8">
    <location>
        <position position="64"/>
    </location>
    <ligand>
        <name>Zn(2+)</name>
        <dbReference type="ChEBI" id="CHEBI:29105"/>
        <label>1</label>
        <note>catalytic</note>
    </ligand>
</feature>
<feature type="binding site" evidence="8">
    <location>
        <position position="240"/>
    </location>
    <ligand>
        <name>Zn(2+)</name>
        <dbReference type="ChEBI" id="CHEBI:29105"/>
        <label>2</label>
        <note>catalytic</note>
    </ligand>
</feature>
<dbReference type="GO" id="GO:0008270">
    <property type="term" value="F:zinc ion binding"/>
    <property type="evidence" value="ECO:0007669"/>
    <property type="project" value="UniProtKB-UniRule"/>
</dbReference>
<dbReference type="InterPro" id="IPR001279">
    <property type="entry name" value="Metallo-B-lactamas"/>
</dbReference>
<feature type="binding site" evidence="8">
    <location>
        <position position="67"/>
    </location>
    <ligand>
        <name>Zn(2+)</name>
        <dbReference type="ChEBI" id="CHEBI:29105"/>
        <label>2</label>
        <note>catalytic</note>
    </ligand>
</feature>
<evidence type="ECO:0000259" key="9">
    <source>
        <dbReference type="SMART" id="SM00849"/>
    </source>
</evidence>
<feature type="binding site" evidence="8">
    <location>
        <position position="299"/>
    </location>
    <ligand>
        <name>Zn(2+)</name>
        <dbReference type="ChEBI" id="CHEBI:29105"/>
        <label>2</label>
        <note>catalytic</note>
    </ligand>
</feature>
<dbReference type="Proteomes" id="UP000565262">
    <property type="component" value="Unassembled WGS sequence"/>
</dbReference>
<reference evidence="10 11" key="1">
    <citation type="submission" date="2020-08" db="EMBL/GenBank/DDBJ databases">
        <title>Oceanospirillum sp. nov. isolated from marine sediment.</title>
        <authorList>
            <person name="Ji X."/>
        </authorList>
    </citation>
    <scope>NUCLEOTIDE SEQUENCE [LARGE SCALE GENOMIC DNA]</scope>
    <source>
        <strain evidence="10 11">D5</strain>
    </source>
</reference>
<feature type="domain" description="Metallo-beta-lactamase" evidence="9">
    <location>
        <begin position="18"/>
        <end position="277"/>
    </location>
</feature>
<organism evidence="10 11">
    <name type="scientific">Oceanospirillum sediminis</name>
    <dbReference type="NCBI Taxonomy" id="2760088"/>
    <lineage>
        <taxon>Bacteria</taxon>
        <taxon>Pseudomonadati</taxon>
        <taxon>Pseudomonadota</taxon>
        <taxon>Gammaproteobacteria</taxon>
        <taxon>Oceanospirillales</taxon>
        <taxon>Oceanospirillaceae</taxon>
        <taxon>Oceanospirillum</taxon>
    </lineage>
</organism>
<dbReference type="Gene3D" id="3.60.15.10">
    <property type="entry name" value="Ribonuclease Z/Hydroxyacylglutathione hydrolase-like"/>
    <property type="match status" value="1"/>
</dbReference>
<feature type="binding site" evidence="8">
    <location>
        <position position="165"/>
    </location>
    <ligand>
        <name>Zn(2+)</name>
        <dbReference type="ChEBI" id="CHEBI:29105"/>
        <label>1</label>
        <note>catalytic</note>
    </ligand>
</feature>
<evidence type="ECO:0000313" key="10">
    <source>
        <dbReference type="EMBL" id="MBB1488482.1"/>
    </source>
</evidence>
<proteinExistence type="inferred from homology"/>
<dbReference type="CDD" id="cd07717">
    <property type="entry name" value="RNaseZ_ZiPD-like_MBL-fold"/>
    <property type="match status" value="1"/>
</dbReference>
<keyword evidence="3 8" id="KW-0540">Nuclease</keyword>
<protein>
    <recommendedName>
        <fullName evidence="8">Ribonuclease Z</fullName>
        <shortName evidence="8">RNase Z</shortName>
        <ecNumber evidence="8">3.1.26.11</ecNumber>
    </recommendedName>
    <alternativeName>
        <fullName evidence="8">tRNA 3 endonuclease</fullName>
    </alternativeName>
    <alternativeName>
        <fullName evidence="8">tRNase Z</fullName>
    </alternativeName>
</protein>
<feature type="active site" description="Proton acceptor" evidence="8">
    <location>
        <position position="66"/>
    </location>
</feature>
<accession>A0A839IUX1</accession>
<dbReference type="HAMAP" id="MF_01818">
    <property type="entry name" value="RNase_Z_BN"/>
    <property type="match status" value="1"/>
</dbReference>
<dbReference type="InterPro" id="IPR013471">
    <property type="entry name" value="RNase_Z/BN"/>
</dbReference>
<keyword evidence="11" id="KW-1185">Reference proteome</keyword>
<comment type="caution">
    <text evidence="10">The sequence shown here is derived from an EMBL/GenBank/DDBJ whole genome shotgun (WGS) entry which is preliminary data.</text>
</comment>
<dbReference type="GO" id="GO:0042781">
    <property type="term" value="F:3'-tRNA processing endoribonuclease activity"/>
    <property type="evidence" value="ECO:0007669"/>
    <property type="project" value="UniProtKB-UniRule"/>
</dbReference>
<dbReference type="InterPro" id="IPR036866">
    <property type="entry name" value="RibonucZ/Hydroxyglut_hydro"/>
</dbReference>
<comment type="cofactor">
    <cofactor evidence="8">
        <name>Zn(2+)</name>
        <dbReference type="ChEBI" id="CHEBI:29105"/>
    </cofactor>
    <text evidence="8">Binds 2 Zn(2+) ions.</text>
</comment>
<dbReference type="Pfam" id="PF23023">
    <property type="entry name" value="Anti-Pycsar_Apyc1"/>
    <property type="match status" value="1"/>
</dbReference>
<feature type="binding site" evidence="8">
    <location>
        <position position="62"/>
    </location>
    <ligand>
        <name>Zn(2+)</name>
        <dbReference type="ChEBI" id="CHEBI:29105"/>
        <label>1</label>
        <note>catalytic</note>
    </ligand>
</feature>
<comment type="similarity">
    <text evidence="8">Belongs to the RNase Z family.</text>
</comment>
<dbReference type="SMART" id="SM00849">
    <property type="entry name" value="Lactamase_B"/>
    <property type="match status" value="1"/>
</dbReference>
<dbReference type="PANTHER" id="PTHR46018">
    <property type="entry name" value="ZINC PHOSPHODIESTERASE ELAC PROTEIN 1"/>
    <property type="match status" value="1"/>
</dbReference>
<evidence type="ECO:0000256" key="2">
    <source>
        <dbReference type="ARBA" id="ARBA00022694"/>
    </source>
</evidence>
<evidence type="ECO:0000256" key="5">
    <source>
        <dbReference type="ARBA" id="ARBA00022759"/>
    </source>
</evidence>
<keyword evidence="2 8" id="KW-0819">tRNA processing</keyword>
<comment type="catalytic activity">
    <reaction evidence="8">
        <text>Endonucleolytic cleavage of RNA, removing extra 3' nucleotides from tRNA precursor, generating 3' termini of tRNAs. A 3'-hydroxy group is left at the tRNA terminus and a 5'-phosphoryl group is left at the trailer molecule.</text>
        <dbReference type="EC" id="3.1.26.11"/>
    </reaction>
</comment>
<dbReference type="EMBL" id="JACJFM010000029">
    <property type="protein sequence ID" value="MBB1488482.1"/>
    <property type="molecule type" value="Genomic_DNA"/>
</dbReference>
<comment type="subunit">
    <text evidence="1 8">Homodimer.</text>
</comment>
<keyword evidence="6 8" id="KW-0378">Hydrolase</keyword>
<keyword evidence="4 8" id="KW-0479">Metal-binding</keyword>
<feature type="binding site" evidence="8">
    <location>
        <position position="66"/>
    </location>
    <ligand>
        <name>Zn(2+)</name>
        <dbReference type="ChEBI" id="CHEBI:29105"/>
        <label>2</label>
        <note>catalytic</note>
    </ligand>
</feature>
<dbReference type="SUPFAM" id="SSF56281">
    <property type="entry name" value="Metallo-hydrolase/oxidoreductase"/>
    <property type="match status" value="1"/>
</dbReference>
<evidence type="ECO:0000256" key="3">
    <source>
        <dbReference type="ARBA" id="ARBA00022722"/>
    </source>
</evidence>
<gene>
    <name evidence="8" type="primary">rnz</name>
    <name evidence="10" type="ORF">H4O21_17910</name>
</gene>
<comment type="function">
    <text evidence="8">Zinc phosphodiesterase, which displays some tRNA 3'-processing endonuclease activity. Probably involved in tRNA maturation, by removing a 3'-trailer from precursor tRNA.</text>
</comment>
<keyword evidence="7 8" id="KW-0862">Zinc</keyword>
<feature type="binding site" evidence="8">
    <location>
        <position position="240"/>
    </location>
    <ligand>
        <name>Zn(2+)</name>
        <dbReference type="ChEBI" id="CHEBI:29105"/>
        <label>1</label>
        <note>catalytic</note>
    </ligand>
</feature>
<dbReference type="EC" id="3.1.26.11" evidence="8"/>
<evidence type="ECO:0000256" key="8">
    <source>
        <dbReference type="HAMAP-Rule" id="MF_01818"/>
    </source>
</evidence>
<evidence type="ECO:0000313" key="11">
    <source>
        <dbReference type="Proteomes" id="UP000565262"/>
    </source>
</evidence>
<evidence type="ECO:0000256" key="7">
    <source>
        <dbReference type="ARBA" id="ARBA00022833"/>
    </source>
</evidence>
<dbReference type="AlphaFoldDB" id="A0A839IUX1"/>
<evidence type="ECO:0000256" key="4">
    <source>
        <dbReference type="ARBA" id="ARBA00022723"/>
    </source>
</evidence>